<comment type="caution">
    <text evidence="2">The sequence shown here is derived from an EMBL/GenBank/DDBJ whole genome shotgun (WGS) entry which is preliminary data.</text>
</comment>
<feature type="compositionally biased region" description="Low complexity" evidence="1">
    <location>
        <begin position="105"/>
        <end position="118"/>
    </location>
</feature>
<dbReference type="Proteomes" id="UP000034805">
    <property type="component" value="Unassembled WGS sequence"/>
</dbReference>
<feature type="compositionally biased region" description="Basic and acidic residues" evidence="1">
    <location>
        <begin position="64"/>
        <end position="85"/>
    </location>
</feature>
<feature type="compositionally biased region" description="Basic and acidic residues" evidence="1">
    <location>
        <begin position="136"/>
        <end position="151"/>
    </location>
</feature>
<sequence>MSTDSRDEDLDVTVEPTAEEPGDGTMETPAEGPADGSPKSSKETVEAVAGEGVEPSRPEPLSLLEREPEDERSRQALKKLLDRVRAQQMQRGRRSGSEISAAATESMSIESGSLSSQERVSLQPEPTSPAQGPPEPPREQSEEGHRIEAERKKRVHGAQGPHQDEHSRKIREYQHRLLERS</sequence>
<feature type="compositionally biased region" description="Low complexity" evidence="1">
    <location>
        <begin position="46"/>
        <end position="63"/>
    </location>
</feature>
<evidence type="ECO:0000313" key="3">
    <source>
        <dbReference type="Proteomes" id="UP000034805"/>
    </source>
</evidence>
<reference evidence="2 3" key="1">
    <citation type="submission" date="2015-08" db="EMBL/GenBank/DDBJ databases">
        <title>The genome of the Asian arowana (Scleropages formosus).</title>
        <authorList>
            <person name="Tan M.H."/>
            <person name="Gan H.M."/>
            <person name="Croft L.J."/>
            <person name="Austin C.M."/>
        </authorList>
    </citation>
    <scope>NUCLEOTIDE SEQUENCE [LARGE SCALE GENOMIC DNA]</scope>
    <source>
        <strain evidence="2">Aro1</strain>
    </source>
</reference>
<gene>
    <name evidence="2" type="ORF">Z043_109073</name>
</gene>
<accession>A0A0P7XAZ2</accession>
<organism evidence="2 3">
    <name type="scientific">Scleropages formosus</name>
    <name type="common">Asian bonytongue</name>
    <name type="synonym">Osteoglossum formosum</name>
    <dbReference type="NCBI Taxonomy" id="113540"/>
    <lineage>
        <taxon>Eukaryota</taxon>
        <taxon>Metazoa</taxon>
        <taxon>Chordata</taxon>
        <taxon>Craniata</taxon>
        <taxon>Vertebrata</taxon>
        <taxon>Euteleostomi</taxon>
        <taxon>Actinopterygii</taxon>
        <taxon>Neopterygii</taxon>
        <taxon>Teleostei</taxon>
        <taxon>Osteoglossocephala</taxon>
        <taxon>Osteoglossomorpha</taxon>
        <taxon>Osteoglossiformes</taxon>
        <taxon>Osteoglossidae</taxon>
        <taxon>Scleropages</taxon>
    </lineage>
</organism>
<feature type="compositionally biased region" description="Acidic residues" evidence="1">
    <location>
        <begin position="1"/>
        <end position="22"/>
    </location>
</feature>
<dbReference type="AlphaFoldDB" id="A0A0P7XAZ2"/>
<proteinExistence type="predicted"/>
<evidence type="ECO:0000256" key="1">
    <source>
        <dbReference type="SAM" id="MobiDB-lite"/>
    </source>
</evidence>
<evidence type="ECO:0000313" key="2">
    <source>
        <dbReference type="EMBL" id="KPP71967.1"/>
    </source>
</evidence>
<feature type="non-terminal residue" evidence="2">
    <location>
        <position position="181"/>
    </location>
</feature>
<feature type="compositionally biased region" description="Basic and acidic residues" evidence="1">
    <location>
        <begin position="162"/>
        <end position="181"/>
    </location>
</feature>
<name>A0A0P7XAZ2_SCLFO</name>
<protein>
    <submittedName>
        <fullName evidence="2">Uncharacterized protein</fullName>
    </submittedName>
</protein>
<feature type="region of interest" description="Disordered" evidence="1">
    <location>
        <begin position="1"/>
        <end position="181"/>
    </location>
</feature>
<dbReference type="EMBL" id="JARO02002759">
    <property type="protein sequence ID" value="KPP71967.1"/>
    <property type="molecule type" value="Genomic_DNA"/>
</dbReference>